<name>A0ABM5EFB3_VICPA</name>
<evidence type="ECO:0000256" key="1">
    <source>
        <dbReference type="ARBA" id="ARBA00023054"/>
    </source>
</evidence>
<keyword evidence="1 2" id="KW-0175">Coiled coil</keyword>
<feature type="compositionally biased region" description="Basic and acidic residues" evidence="3">
    <location>
        <begin position="452"/>
        <end position="462"/>
    </location>
</feature>
<evidence type="ECO:0000256" key="2">
    <source>
        <dbReference type="SAM" id="Coils"/>
    </source>
</evidence>
<evidence type="ECO:0008006" key="6">
    <source>
        <dbReference type="Google" id="ProtNLM"/>
    </source>
</evidence>
<feature type="region of interest" description="Disordered" evidence="3">
    <location>
        <begin position="359"/>
        <end position="480"/>
    </location>
</feature>
<reference evidence="5" key="1">
    <citation type="submission" date="2025-08" db="UniProtKB">
        <authorList>
            <consortium name="RefSeq"/>
        </authorList>
    </citation>
    <scope>IDENTIFICATION</scope>
</reference>
<dbReference type="RefSeq" id="XP_072831842.1">
    <property type="nucleotide sequence ID" value="XM_072975741.1"/>
</dbReference>
<dbReference type="PANTHER" id="PTHR23158">
    <property type="entry name" value="MELANOMA INHIBITORY ACTIVITY-RELATED"/>
    <property type="match status" value="1"/>
</dbReference>
<feature type="coiled-coil region" evidence="2">
    <location>
        <begin position="108"/>
        <end position="135"/>
    </location>
</feature>
<dbReference type="Proteomes" id="UP001652581">
    <property type="component" value="Chromosome 13"/>
</dbReference>
<proteinExistence type="predicted"/>
<protein>
    <recommendedName>
        <fullName evidence="6">Transport and Golgi organization protein 1 homolog</fullName>
    </recommendedName>
</protein>
<organism evidence="4 5">
    <name type="scientific">Vicugna pacos</name>
    <name type="common">Alpaca</name>
    <name type="synonym">Lama pacos</name>
    <dbReference type="NCBI Taxonomy" id="30538"/>
    <lineage>
        <taxon>Eukaryota</taxon>
        <taxon>Metazoa</taxon>
        <taxon>Chordata</taxon>
        <taxon>Craniata</taxon>
        <taxon>Vertebrata</taxon>
        <taxon>Euteleostomi</taxon>
        <taxon>Mammalia</taxon>
        <taxon>Eutheria</taxon>
        <taxon>Laurasiatheria</taxon>
        <taxon>Artiodactyla</taxon>
        <taxon>Tylopoda</taxon>
        <taxon>Camelidae</taxon>
        <taxon>Vicugna</taxon>
    </lineage>
</organism>
<accession>A0ABM5EFB3</accession>
<evidence type="ECO:0000256" key="3">
    <source>
        <dbReference type="SAM" id="MobiDB-lite"/>
    </source>
</evidence>
<evidence type="ECO:0000313" key="4">
    <source>
        <dbReference type="Proteomes" id="UP001652581"/>
    </source>
</evidence>
<evidence type="ECO:0000313" key="5">
    <source>
        <dbReference type="RefSeq" id="XP_072831842.1"/>
    </source>
</evidence>
<sequence length="480" mass="53242">MMAILAAVRTMQWTEECESLGRQPSACPCPGITLMSQLSSTGSFFLLLLVTQSIYILRTLVLSHPGSDVYELLWKLILIAAAWGVPSFLSFVWKTIVAVELPVTQVTLKQITGKIKSLEKENRELAENISAWKQKTDDAKKYLGKTTRQKKMLSEEALKFENLETIEKDNEYLNDMIQIARAKVQAARDQNAKRLRSPRVLKTRSEGSMQNAVMTVDCSLEDHHAASGSVNVVEEASFQKLKKKARCFDKTCGQRNIGTEGRRVECHGQTWEAEITWRHQVPCLPPDTPSPQHLMETVTVALRTPCHGVFLDVLTSKIALAVKKAQDNWLGAQELERENAQLRRENAHLKQRLDITCRERQTEEYMRQDPTPGGPHRLPPPLRDSGPGAAPVQNGNSCPSEAATEAQVTFDARGPHPYPGPPPPGTTLCPVQPRPPLPAAPLDGISIYKFGKNKESSDKKLLQDSASGLIGTGNNRCPSE</sequence>
<feature type="coiled-coil region" evidence="2">
    <location>
        <begin position="332"/>
        <end position="359"/>
    </location>
</feature>
<keyword evidence="4" id="KW-1185">Reference proteome</keyword>
<gene>
    <name evidence="5" type="primary">LOC107033620</name>
</gene>
<feature type="compositionally biased region" description="Pro residues" evidence="3">
    <location>
        <begin position="416"/>
        <end position="425"/>
    </location>
</feature>
<dbReference type="PANTHER" id="PTHR23158:SF54">
    <property type="entry name" value="TRANSPORT AND GOLGI ORGANIZATION PROTEIN 1 HOMOLOG"/>
    <property type="match status" value="1"/>
</dbReference>
<dbReference type="InterPro" id="IPR051500">
    <property type="entry name" value="cTAGE_MIA/OTOR"/>
</dbReference>
<dbReference type="GeneID" id="107033620"/>